<evidence type="ECO:0000259" key="3">
    <source>
        <dbReference type="Pfam" id="PF00188"/>
    </source>
</evidence>
<dbReference type="InterPro" id="IPR011049">
    <property type="entry name" value="Serralysin-like_metalloprot_C"/>
</dbReference>
<name>A0A1J0WFE4_9RHOB</name>
<dbReference type="InterPro" id="IPR001343">
    <property type="entry name" value="Hemolysn_Ca-bd"/>
</dbReference>
<dbReference type="STRING" id="1917485.BOO69_06135"/>
<dbReference type="InterPro" id="IPR035940">
    <property type="entry name" value="CAP_sf"/>
</dbReference>
<accession>A0A1J0WFE4</accession>
<dbReference type="PANTHER" id="PTHR38340:SF1">
    <property type="entry name" value="S-LAYER PROTEIN"/>
    <property type="match status" value="1"/>
</dbReference>
<dbReference type="EMBL" id="CP018076">
    <property type="protein sequence ID" value="APE43042.1"/>
    <property type="molecule type" value="Genomic_DNA"/>
</dbReference>
<protein>
    <recommendedName>
        <fullName evidence="3">SCP domain-containing protein</fullName>
    </recommendedName>
</protein>
<reference evidence="4 5" key="1">
    <citation type="submission" date="2016-11" db="EMBL/GenBank/DDBJ databases">
        <title>Complete genome sequence of Sulfitobacter sp. AM1-D1, a toxic bacteria associated with marine dinoflagellate Alexandrium minutum in East China Sea.</title>
        <authorList>
            <person name="Yang Q."/>
            <person name="Zhang X."/>
            <person name="Tian X."/>
        </authorList>
    </citation>
    <scope>NUCLEOTIDE SEQUENCE [LARGE SCALE GENOMIC DNA]</scope>
    <source>
        <strain evidence="4 5">AM1-D1</strain>
    </source>
</reference>
<dbReference type="SUPFAM" id="SSF51120">
    <property type="entry name" value="beta-Roll"/>
    <property type="match status" value="3"/>
</dbReference>
<gene>
    <name evidence="4" type="ORF">BOO69_06135</name>
</gene>
<dbReference type="GO" id="GO:0005509">
    <property type="term" value="F:calcium ion binding"/>
    <property type="evidence" value="ECO:0007669"/>
    <property type="project" value="InterPro"/>
</dbReference>
<comment type="subcellular location">
    <subcellularLocation>
        <location evidence="1">Secreted</location>
    </subcellularLocation>
</comment>
<dbReference type="CDD" id="cd05379">
    <property type="entry name" value="CAP_bacterial"/>
    <property type="match status" value="1"/>
</dbReference>
<dbReference type="PRINTS" id="PR00313">
    <property type="entry name" value="CABNDNGRPT"/>
</dbReference>
<dbReference type="PANTHER" id="PTHR38340">
    <property type="entry name" value="S-LAYER PROTEIN"/>
    <property type="match status" value="1"/>
</dbReference>
<dbReference type="Pfam" id="PF00353">
    <property type="entry name" value="HemolysinCabind"/>
    <property type="match status" value="5"/>
</dbReference>
<keyword evidence="2" id="KW-0964">Secreted</keyword>
<dbReference type="OrthoDB" id="419320at2"/>
<dbReference type="AlphaFoldDB" id="A0A1J0WFE4"/>
<dbReference type="Pfam" id="PF00188">
    <property type="entry name" value="CAP"/>
    <property type="match status" value="1"/>
</dbReference>
<dbReference type="RefSeq" id="WP_071971253.1">
    <property type="nucleotide sequence ID" value="NZ_CP018076.1"/>
</dbReference>
<dbReference type="Gene3D" id="2.150.10.10">
    <property type="entry name" value="Serralysin-like metalloprotease, C-terminal"/>
    <property type="match status" value="3"/>
</dbReference>
<dbReference type="Gene3D" id="3.40.33.10">
    <property type="entry name" value="CAP"/>
    <property type="match status" value="1"/>
</dbReference>
<evidence type="ECO:0000313" key="4">
    <source>
        <dbReference type="EMBL" id="APE43042.1"/>
    </source>
</evidence>
<evidence type="ECO:0000256" key="1">
    <source>
        <dbReference type="ARBA" id="ARBA00004613"/>
    </source>
</evidence>
<keyword evidence="5" id="KW-1185">Reference proteome</keyword>
<sequence length="471" mass="48040">MTLASDIEAYMLTLINDVRAEHGLAPLTLEMNLNQSADAHTDWMTLTDTFSHTGVNDSTATQRILAAGFDNSGAWRTGENLAVQTIRGPEGLWDDVRDLHEGLMNSPSHRANILNADYTHVGIGIGIGPMSYGSGSFYDSILVTQNFGASQGALDQQLIGDAGDNTMTASFGDDHITGGAGHDAITAGAGRDTVEGGAGDDSVRAGDGADLVRGGGGNDNLHGNAGADTILGDFGNDGILGGSGNDLLRGGAQEDSIDAGDGDDRVFGDSGFDLLRGGAGNDTIDGGAQADNLYGDGGDDLLLGGDGFDRLFGGDGNDVAEGGATGDALFGQMGNDTLRGQDGDDRFFGGRGNDLIEGGNGNDAMSGGAGFDVLIGGAGDDVMAGHFNADTFVFADMAGGFGNDTINDFDALNPFERIDLSGAAQITDFADLMANHVTQIGGSVLIDAGDNSTVLLRGVDLGDLDSADFIF</sequence>
<organism evidence="4 5">
    <name type="scientific">Sulfitobacter alexandrii</name>
    <dbReference type="NCBI Taxonomy" id="1917485"/>
    <lineage>
        <taxon>Bacteria</taxon>
        <taxon>Pseudomonadati</taxon>
        <taxon>Pseudomonadota</taxon>
        <taxon>Alphaproteobacteria</taxon>
        <taxon>Rhodobacterales</taxon>
        <taxon>Roseobacteraceae</taxon>
        <taxon>Sulfitobacter</taxon>
    </lineage>
</organism>
<dbReference type="InterPro" id="IPR050557">
    <property type="entry name" value="RTX_toxin/Mannuronan_C5-epim"/>
</dbReference>
<feature type="domain" description="SCP" evidence="3">
    <location>
        <begin position="12"/>
        <end position="128"/>
    </location>
</feature>
<dbReference type="Proteomes" id="UP000181897">
    <property type="component" value="Chromosome"/>
</dbReference>
<dbReference type="GO" id="GO:0005576">
    <property type="term" value="C:extracellular region"/>
    <property type="evidence" value="ECO:0007669"/>
    <property type="project" value="UniProtKB-SubCell"/>
</dbReference>
<proteinExistence type="predicted"/>
<dbReference type="SUPFAM" id="SSF55797">
    <property type="entry name" value="PR-1-like"/>
    <property type="match status" value="1"/>
</dbReference>
<evidence type="ECO:0000313" key="5">
    <source>
        <dbReference type="Proteomes" id="UP000181897"/>
    </source>
</evidence>
<dbReference type="KEGG" id="suam:BOO69_06135"/>
<dbReference type="InterPro" id="IPR014044">
    <property type="entry name" value="CAP_dom"/>
</dbReference>
<evidence type="ECO:0000256" key="2">
    <source>
        <dbReference type="ARBA" id="ARBA00022525"/>
    </source>
</evidence>